<dbReference type="InterPro" id="IPR007081">
    <property type="entry name" value="RNA_pol_Rpb1_5"/>
</dbReference>
<comment type="caution">
    <text evidence="13">Lacks conserved residue(s) required for the propagation of feature annotation.</text>
</comment>
<dbReference type="SUPFAM" id="SSF64484">
    <property type="entry name" value="beta and beta-prime subunits of DNA dependent RNA-polymerase"/>
    <property type="match status" value="1"/>
</dbReference>
<dbReference type="EC" id="2.7.7.6" evidence="13"/>
<dbReference type="FunFam" id="2.40.40.20:FF:000019">
    <property type="entry name" value="DNA-directed RNA polymerase II subunit RPB1"/>
    <property type="match status" value="1"/>
</dbReference>
<comment type="subunit">
    <text evidence="13">Part of the RNA polymerase complex.</text>
</comment>
<dbReference type="GO" id="GO:0008270">
    <property type="term" value="F:zinc ion binding"/>
    <property type="evidence" value="ECO:0007669"/>
    <property type="project" value="InterPro"/>
</dbReference>
<evidence type="ECO:0000256" key="12">
    <source>
        <dbReference type="ARBA" id="ARBA00053389"/>
    </source>
</evidence>
<dbReference type="InterPro" id="IPR045867">
    <property type="entry name" value="DNA-dir_RpoC_beta_prime"/>
</dbReference>
<dbReference type="InterPro" id="IPR012758">
    <property type="entry name" value="RPO1N"/>
</dbReference>
<comment type="similarity">
    <text evidence="1 13 14">Belongs to the RNA polymerase beta' chain family.</text>
</comment>
<comment type="function">
    <text evidence="12 13">DNA-dependent RNA polymerase (RNAP) catalyzes the transcription of DNA into RNA using the four ribonucleoside triphosphates as substrates. Forms the clamp head domain.</text>
</comment>
<evidence type="ECO:0000313" key="16">
    <source>
        <dbReference type="EMBL" id="AIF18637.1"/>
    </source>
</evidence>
<dbReference type="PANTHER" id="PTHR19376:SF32">
    <property type="entry name" value="DNA-DIRECTED RNA POLYMERASE III SUBUNIT RPC1"/>
    <property type="match status" value="1"/>
</dbReference>
<dbReference type="Pfam" id="PF04997">
    <property type="entry name" value="RNA_pol_Rpb1_1"/>
    <property type="match status" value="1"/>
</dbReference>
<comment type="catalytic activity">
    <reaction evidence="11 13 14">
        <text>RNA(n) + a ribonucleoside 5'-triphosphate = RNA(n+1) + diphosphate</text>
        <dbReference type="Rhea" id="RHEA:21248"/>
        <dbReference type="Rhea" id="RHEA-COMP:14527"/>
        <dbReference type="Rhea" id="RHEA-COMP:17342"/>
        <dbReference type="ChEBI" id="CHEBI:33019"/>
        <dbReference type="ChEBI" id="CHEBI:61557"/>
        <dbReference type="ChEBI" id="CHEBI:140395"/>
        <dbReference type="EC" id="2.7.7.6"/>
    </reaction>
</comment>
<dbReference type="InterPro" id="IPR042102">
    <property type="entry name" value="RNA_pol_Rpb1_3_sf"/>
</dbReference>
<gene>
    <name evidence="13 16" type="primary">rpoA1</name>
    <name evidence="13" type="synonym">rpo1N</name>
</gene>
<proteinExistence type="inferred from homology"/>
<dbReference type="Gene3D" id="2.40.40.20">
    <property type="match status" value="1"/>
</dbReference>
<evidence type="ECO:0000256" key="2">
    <source>
        <dbReference type="ARBA" id="ARBA00022478"/>
    </source>
</evidence>
<comment type="function">
    <text evidence="14">DNA-dependent RNA polymerase catalyzes the transcription of DNA into RNA using the four ribonucleoside triphosphates as substrates.</text>
</comment>
<keyword evidence="2 13" id="KW-0240">DNA-directed RNA polymerase</keyword>
<feature type="binding site" evidence="13">
    <location>
        <position position="154"/>
    </location>
    <ligand>
        <name>Zn(2+)</name>
        <dbReference type="ChEBI" id="CHEBI:29105"/>
        <label>2</label>
    </ligand>
</feature>
<dbReference type="EMBL" id="KF901116">
    <property type="protein sequence ID" value="AIF18637.1"/>
    <property type="molecule type" value="Genomic_DNA"/>
</dbReference>
<evidence type="ECO:0000256" key="5">
    <source>
        <dbReference type="ARBA" id="ARBA00022695"/>
    </source>
</evidence>
<dbReference type="Pfam" id="PF04983">
    <property type="entry name" value="RNA_pol_Rpb1_3"/>
    <property type="match status" value="1"/>
</dbReference>
<dbReference type="GO" id="GO:0006351">
    <property type="term" value="P:DNA-templated transcription"/>
    <property type="evidence" value="ECO:0007669"/>
    <property type="project" value="UniProtKB-UniRule"/>
</dbReference>
<keyword evidence="4 13" id="KW-0808">Transferase</keyword>
<dbReference type="InterPro" id="IPR007083">
    <property type="entry name" value="RNA_pol_Rpb1_4"/>
</dbReference>
<feature type="binding site" evidence="13">
    <location>
        <position position="157"/>
    </location>
    <ligand>
        <name>Zn(2+)</name>
        <dbReference type="ChEBI" id="CHEBI:29105"/>
        <label>2</label>
    </ligand>
</feature>
<evidence type="ECO:0000256" key="11">
    <source>
        <dbReference type="ARBA" id="ARBA00048552"/>
    </source>
</evidence>
<dbReference type="NCBIfam" id="TIGR02390">
    <property type="entry name" value="RNA_pol_rpoA1"/>
    <property type="match status" value="1"/>
</dbReference>
<dbReference type="GO" id="GO:0000428">
    <property type="term" value="C:DNA-directed RNA polymerase complex"/>
    <property type="evidence" value="ECO:0007669"/>
    <property type="project" value="UniProtKB-KW"/>
</dbReference>
<evidence type="ECO:0000256" key="3">
    <source>
        <dbReference type="ARBA" id="ARBA00022490"/>
    </source>
</evidence>
<evidence type="ECO:0000256" key="14">
    <source>
        <dbReference type="RuleBase" id="RU004279"/>
    </source>
</evidence>
<keyword evidence="3 13" id="KW-0963">Cytoplasm</keyword>
<evidence type="ECO:0000256" key="4">
    <source>
        <dbReference type="ARBA" id="ARBA00022679"/>
    </source>
</evidence>
<dbReference type="InterPro" id="IPR038120">
    <property type="entry name" value="Rpb1_funnel_sf"/>
</dbReference>
<dbReference type="PANTHER" id="PTHR19376">
    <property type="entry name" value="DNA-DIRECTED RNA POLYMERASE"/>
    <property type="match status" value="1"/>
</dbReference>
<feature type="binding site" evidence="13">
    <location>
        <position position="463"/>
    </location>
    <ligand>
        <name>Mg(2+)</name>
        <dbReference type="ChEBI" id="CHEBI:18420"/>
    </ligand>
</feature>
<feature type="binding site" evidence="13">
    <location>
        <position position="105"/>
    </location>
    <ligand>
        <name>Zn(2+)</name>
        <dbReference type="ChEBI" id="CHEBI:29105"/>
        <label>2</label>
    </ligand>
</feature>
<dbReference type="Gene3D" id="4.10.860.120">
    <property type="entry name" value="RNA polymerase II, clamp domain"/>
    <property type="match status" value="1"/>
</dbReference>
<dbReference type="Pfam" id="PF04998">
    <property type="entry name" value="RNA_pol_Rpb1_5"/>
    <property type="match status" value="1"/>
</dbReference>
<evidence type="ECO:0000256" key="7">
    <source>
        <dbReference type="ARBA" id="ARBA00022833"/>
    </source>
</evidence>
<dbReference type="Gene3D" id="6.10.250.2940">
    <property type="match status" value="1"/>
</dbReference>
<dbReference type="GO" id="GO:0003677">
    <property type="term" value="F:DNA binding"/>
    <property type="evidence" value="ECO:0007669"/>
    <property type="project" value="UniProtKB-UniRule"/>
</dbReference>
<evidence type="ECO:0000256" key="9">
    <source>
        <dbReference type="ARBA" id="ARBA00023125"/>
    </source>
</evidence>
<protein>
    <recommendedName>
        <fullName evidence="13">DNA-directed RNA polymerase subunit Rpo1N</fullName>
        <ecNumber evidence="13">2.7.7.6</ecNumber>
    </recommendedName>
    <alternativeName>
        <fullName evidence="13">DNA-directed RNA polymerase subunit A'</fullName>
    </alternativeName>
</protein>
<dbReference type="InterPro" id="IPR007066">
    <property type="entry name" value="RNA_pol_Rpb1_3"/>
</dbReference>
<evidence type="ECO:0000256" key="13">
    <source>
        <dbReference type="HAMAP-Rule" id="MF_00863"/>
    </source>
</evidence>
<dbReference type="Pfam" id="PF05000">
    <property type="entry name" value="RNA_pol_Rpb1_4"/>
    <property type="match status" value="1"/>
</dbReference>
<comment type="cofactor">
    <cofactor evidence="13">
        <name>Mg(2+)</name>
        <dbReference type="ChEBI" id="CHEBI:18420"/>
    </cofactor>
</comment>
<feature type="binding site" evidence="13">
    <location>
        <position position="461"/>
    </location>
    <ligand>
        <name>Mg(2+)</name>
        <dbReference type="ChEBI" id="CHEBI:18420"/>
    </ligand>
</feature>
<evidence type="ECO:0000256" key="1">
    <source>
        <dbReference type="ARBA" id="ARBA00006460"/>
    </source>
</evidence>
<dbReference type="InterPro" id="IPR007080">
    <property type="entry name" value="RNA_pol_Rpb1_1"/>
</dbReference>
<dbReference type="AlphaFoldDB" id="A0A075HVT2"/>
<feature type="binding site" evidence="13">
    <location>
        <position position="108"/>
    </location>
    <ligand>
        <name>Zn(2+)</name>
        <dbReference type="ChEBI" id="CHEBI:29105"/>
        <label>2</label>
    </ligand>
</feature>
<dbReference type="Pfam" id="PF00623">
    <property type="entry name" value="RNA_pol_Rpb1_2"/>
    <property type="match status" value="1"/>
</dbReference>
<dbReference type="HAMAP" id="MF_00863">
    <property type="entry name" value="RNApol_arch_Rpo1N"/>
    <property type="match status" value="1"/>
</dbReference>
<dbReference type="Gene3D" id="1.10.274.100">
    <property type="entry name" value="RNA polymerase Rpb1, domain 3"/>
    <property type="match status" value="1"/>
</dbReference>
<keyword evidence="10 13" id="KW-0804">Transcription</keyword>
<name>A0A075HVT2_9EURY</name>
<keyword evidence="5 13" id="KW-0548">Nucleotidyltransferase</keyword>
<dbReference type="GO" id="GO:0005737">
    <property type="term" value="C:cytoplasm"/>
    <property type="evidence" value="ECO:0007669"/>
    <property type="project" value="UniProtKB-SubCell"/>
</dbReference>
<comment type="subcellular location">
    <subcellularLocation>
        <location evidence="13">Cytoplasm</location>
    </subcellularLocation>
</comment>
<feature type="binding site" evidence="13">
    <location>
        <position position="459"/>
    </location>
    <ligand>
        <name>Mg(2+)</name>
        <dbReference type="ChEBI" id="CHEBI:18420"/>
    </ligand>
</feature>
<dbReference type="NCBIfam" id="NF006336">
    <property type="entry name" value="PRK08566.1"/>
    <property type="match status" value="1"/>
</dbReference>
<keyword evidence="9 13" id="KW-0238">DNA-binding</keyword>
<evidence type="ECO:0000256" key="8">
    <source>
        <dbReference type="ARBA" id="ARBA00022842"/>
    </source>
</evidence>
<feature type="domain" description="RNA polymerase N-terminal" evidence="15">
    <location>
        <begin position="209"/>
        <end position="513"/>
    </location>
</feature>
<dbReference type="Gene3D" id="1.10.132.30">
    <property type="match status" value="1"/>
</dbReference>
<dbReference type="GO" id="GO:0003899">
    <property type="term" value="F:DNA-directed RNA polymerase activity"/>
    <property type="evidence" value="ECO:0007669"/>
    <property type="project" value="UniProtKB-UniRule"/>
</dbReference>
<accession>A0A075HVT2</accession>
<evidence type="ECO:0000256" key="10">
    <source>
        <dbReference type="ARBA" id="ARBA00023163"/>
    </source>
</evidence>
<evidence type="ECO:0000259" key="15">
    <source>
        <dbReference type="SMART" id="SM00663"/>
    </source>
</evidence>
<dbReference type="Gene3D" id="3.30.1490.180">
    <property type="entry name" value="RNA polymerase ii"/>
    <property type="match status" value="1"/>
</dbReference>
<dbReference type="GO" id="GO:0000287">
    <property type="term" value="F:magnesium ion binding"/>
    <property type="evidence" value="ECO:0007669"/>
    <property type="project" value="UniProtKB-UniRule"/>
</dbReference>
<keyword evidence="7" id="KW-0862">Zinc</keyword>
<keyword evidence="8 13" id="KW-0460">Magnesium</keyword>
<dbReference type="Gene3D" id="6.20.50.80">
    <property type="match status" value="1"/>
</dbReference>
<keyword evidence="6 13" id="KW-0479">Metal-binding</keyword>
<evidence type="ECO:0000256" key="6">
    <source>
        <dbReference type="ARBA" id="ARBA00022723"/>
    </source>
</evidence>
<reference evidence="16" key="1">
    <citation type="journal article" date="2014" name="Genome Biol. Evol.">
        <title>Pangenome evidence for extensive interdomain horizontal transfer affecting lineage core and shell genes in uncultured planktonic thaumarchaeota and euryarchaeota.</title>
        <authorList>
            <person name="Deschamps P."/>
            <person name="Zivanovic Y."/>
            <person name="Moreira D."/>
            <person name="Rodriguez-Valera F."/>
            <person name="Lopez-Garcia P."/>
        </authorList>
    </citation>
    <scope>NUCLEOTIDE SEQUENCE</scope>
</reference>
<sequence length="863" mass="96565">MMQEGNQPASMYVDKIQFGILSPKNIKDMAKAKVVTPELYDKEGYPVDGGLMDVRLGVIDPGLKCKTDGQKLKQSLGHFGYIELARPVVHIKFVKIILDLLRSTCRECGRILLSDADLKEHRGEIESAGEKYGEEEKRKIVKQIIASLKTVKKCPHCASKQKKIMLEKPTTYLEDDKRISPIEVRAWLERITDEDLYVFGLNSKAVRPEWLILTLLSIPPVTMRPSITLESGERSEDDLTHKLGDVVRINQRLFENINAGAPEIIIEDLWDLLQYHVTTFFDNAVSQLPPARHRSGQPLKTLTERIKSKEGRIRHNLAGKRVNFSARTVISPDSMLGINDVGVPMIIAMKLTVPERVTKWNMDFLKKFVENGAKDYPGANYVIRPDGRRKKITDETKEQVLEEIEPGFVVERHLMDGDIALFNRQPSLHRMSMMCHKIKVLPGLTLRLNPAVCAPYNADFDGDEMNLHIPQTEEARAEAELLMQVQTQVISPRYGLSIIGCNQDAISGNYVLTKRMSLTREEAIDLLASIGVEEFSELPNKLVVSGKDVFSCLLPGEFKFTSKANKADAEDVVIKKGKMISGILDKANLGEGSGLLLRRIHKKYGEDKALEILGMIYKLGLEVLTKYGFTAGLADVDLNKEAARAVEKALSDADRDVQELIGQFEKNSLELLPGRSLKETLELRVLERLNKARNETGLIVAENADPNTNTMIMVKSGARGNLINVAQMAACVGQQALRGGRIDKGYFGRTISAFKQGDLRPAARGFIVNSFKTGLLPHEMFFMAMTGRDSLMDTALRTPKSGYLYRRLSNAMQDLKVEYDFTVRDAAGKIVQFNYGEDGIDVSKSEEGKLNVIDVINEVLDNE</sequence>
<dbReference type="InterPro" id="IPR000722">
    <property type="entry name" value="RNA_pol_asu"/>
</dbReference>
<dbReference type="InterPro" id="IPR006592">
    <property type="entry name" value="RNA_pol_N"/>
</dbReference>
<dbReference type="SMART" id="SM00663">
    <property type="entry name" value="RPOLA_N"/>
    <property type="match status" value="1"/>
</dbReference>
<dbReference type="InterPro" id="IPR044893">
    <property type="entry name" value="RNA_pol_Rpb1_clamp_domain"/>
</dbReference>
<organism evidence="16">
    <name type="scientific">uncultured marine group II/III euryarchaeote KM3_83_G03</name>
    <dbReference type="NCBI Taxonomy" id="1456522"/>
    <lineage>
        <taxon>Archaea</taxon>
        <taxon>Methanobacteriati</taxon>
        <taxon>Methanobacteriota</taxon>
        <taxon>environmental samples</taxon>
    </lineage>
</organism>